<evidence type="ECO:0000313" key="2">
    <source>
        <dbReference type="EMBL" id="QJI53579.1"/>
    </source>
</evidence>
<evidence type="ECO:0000256" key="1">
    <source>
        <dbReference type="SAM" id="MobiDB-lite"/>
    </source>
</evidence>
<name>A0A6M3YNV3_9VIRU</name>
<feature type="compositionally biased region" description="Acidic residues" evidence="1">
    <location>
        <begin position="284"/>
        <end position="293"/>
    </location>
</feature>
<accession>A0A6M3YNV3</accession>
<feature type="region of interest" description="Disordered" evidence="1">
    <location>
        <begin position="284"/>
        <end position="313"/>
    </location>
</feature>
<sequence length="313" mass="35783">MSKMGNCQAPAVNCIKYKKIAFNAISALRFDLQVLKDYPDCPPSVDQVMIIFEDIVNLIKRNEFPEVRKTIEVMKDEIMLISKFDPGDVFGRTIAKGIHSRINAFRQNLIDNLIIACKNRPHPEKLHKQCSKCDHVSFEVEDEDSDFEEQARKYYEKVIKKKRNGPCLAKRKDWHLMSVDEIEANGGTLCCNDTAVLTPDQGIWRRVLPGVPKKDVGRVSRKTKLRQTGNETYTLSDEEDLSRVSRSVATNTSNVKIYRNNVEIRPSTSNEPTMAELVDLIEQESDEEINEDDYTAKDEAAQPYYDSDGNAHY</sequence>
<proteinExistence type="predicted"/>
<protein>
    <submittedName>
        <fullName evidence="2">Uncharacterized protein</fullName>
    </submittedName>
</protein>
<dbReference type="EMBL" id="MN918688">
    <property type="protein sequence ID" value="QJI53579.1"/>
    <property type="molecule type" value="Genomic_RNA"/>
</dbReference>
<reference evidence="2" key="1">
    <citation type="submission" date="2020-01" db="EMBL/GenBank/DDBJ databases">
        <title>Viral genomes from wild and zoo birds in China.</title>
        <authorList>
            <person name="Zhao M."/>
            <person name="Shan L.T."/>
            <person name="Yang X.S."/>
            <person name="Zhang W."/>
        </authorList>
    </citation>
    <scope>NUCLEOTIDE SEQUENCE</scope>
    <source>
        <strain evidence="2">Wag054shi1</strain>
    </source>
</reference>
<organism evidence="2">
    <name type="scientific">Picornavirales sp</name>
    <dbReference type="NCBI Taxonomy" id="1955153"/>
    <lineage>
        <taxon>Viruses</taxon>
        <taxon>Riboviria</taxon>
        <taxon>Orthornavirae</taxon>
        <taxon>Pisuviricota</taxon>
        <taxon>Pisoniviricetes</taxon>
        <taxon>Picornavirales</taxon>
    </lineage>
</organism>